<keyword evidence="2" id="KW-1185">Reference proteome</keyword>
<dbReference type="InterPro" id="IPR045392">
    <property type="entry name" value="DUF6519"/>
</dbReference>
<dbReference type="EMBL" id="JBHSOC010000070">
    <property type="protein sequence ID" value="MFC5645440.1"/>
    <property type="molecule type" value="Genomic_DNA"/>
</dbReference>
<accession>A0ABW0VJ09</accession>
<comment type="caution">
    <text evidence="1">The sequence shown here is derived from an EMBL/GenBank/DDBJ whole genome shotgun (WGS) entry which is preliminary data.</text>
</comment>
<name>A0ABW0VJ09_9ACTN</name>
<proteinExistence type="predicted"/>
<organism evidence="1 2">
    <name type="scientific">Kitasatospora cinereorecta</name>
    <dbReference type="NCBI Taxonomy" id="285560"/>
    <lineage>
        <taxon>Bacteria</taxon>
        <taxon>Bacillati</taxon>
        <taxon>Actinomycetota</taxon>
        <taxon>Actinomycetes</taxon>
        <taxon>Kitasatosporales</taxon>
        <taxon>Streptomycetaceae</taxon>
        <taxon>Kitasatospora</taxon>
    </lineage>
</organism>
<dbReference type="Pfam" id="PF20129">
    <property type="entry name" value="DUF6519"/>
    <property type="match status" value="1"/>
</dbReference>
<protein>
    <submittedName>
        <fullName evidence="1">DUF6519 domain-containing protein</fullName>
    </submittedName>
</protein>
<evidence type="ECO:0000313" key="2">
    <source>
        <dbReference type="Proteomes" id="UP001596066"/>
    </source>
</evidence>
<dbReference type="Proteomes" id="UP001596066">
    <property type="component" value="Unassembled WGS sequence"/>
</dbReference>
<reference evidence="2" key="1">
    <citation type="journal article" date="2019" name="Int. J. Syst. Evol. Microbiol.">
        <title>The Global Catalogue of Microorganisms (GCM) 10K type strain sequencing project: providing services to taxonomists for standard genome sequencing and annotation.</title>
        <authorList>
            <consortium name="The Broad Institute Genomics Platform"/>
            <consortium name="The Broad Institute Genome Sequencing Center for Infectious Disease"/>
            <person name="Wu L."/>
            <person name="Ma J."/>
        </authorList>
    </citation>
    <scope>NUCLEOTIDE SEQUENCE [LARGE SCALE GENOMIC DNA]</scope>
    <source>
        <strain evidence="2">CGMCC 4.1622</strain>
    </source>
</reference>
<sequence length="832" mass="89325">MTIRNDATRLTIRARDRRKPRSLVARQGQVLLDADLDAQSRHLLDRVETATDDMVGSAGYLVVPAGSDAFAVTPAATPDACGIGTGHGYLGGWLVENTTEHCLLKNQPHPRPETEPKGPVLLALKALVRYVDPVEEPAFADPALGDAQAAGRALVDWQVFPFAPEGGWGADLACATANPDWQKLVKPSSGTLTVLPDQMPAAADPCSLVPQGGYSEPENLLFRIEVHGGIPRKDHPDADGPRYGMDGLTVKVSRRNASVLAGIVKVDGTTLTVEPPALDPLNWFAAGAHAEIVSIHDDVDPRKAAQQERLFQIARATDTAVTLESAATGLAASIKDDPAGWYLRLWDALPDGTGRATAKPAADDPRLSEPIPVGDGLAVRLGGGADDVFRRGDHWTFAARADGSIDWPKDKAEPPHGPQIRYAPLATLDPAAEAPSTHDCRVPAAALTDRTLLYRGGDGQQIPAQAGGGLVPLPGRLRVAVMRGRTPVAGATVTWSMPEAGIPSQVNGSTVNGVDSLSCETDAQGLCAVDWAIDAGRTDTDHQVQAVLTSTTGTPEGPPLLFTAAFRTAAGTSYRPGRCDLLQQTTTVQEALDLLCTNLGGPTEPETLRLTSIRLLDNQGDEVDLLAKDLILNGLQVRYDAFAAGIALSTALPTEAARLECTPEPFDPIVEVEVDLPYPATDPDKLYWERASGNVDGFGGIFAPFGFQRMRLDGTVRVTDEGEPGLFWSPSRMATMFLETAPRHQWGHRVVDPQEEVERSGWKGSEVRPILCRLRVRSAHVWSLDPKTDRRIYLNAEHLGVSAHSTGRELLVSHRDPQRAADLDLFFYLNLD</sequence>
<evidence type="ECO:0000313" key="1">
    <source>
        <dbReference type="EMBL" id="MFC5645440.1"/>
    </source>
</evidence>
<dbReference type="RefSeq" id="WP_346148315.1">
    <property type="nucleotide sequence ID" value="NZ_BAAAUA010000047.1"/>
</dbReference>
<gene>
    <name evidence="1" type="ORF">ACFPZF_29345</name>
</gene>